<dbReference type="SUPFAM" id="SSF46565">
    <property type="entry name" value="Chaperone J-domain"/>
    <property type="match status" value="1"/>
</dbReference>
<gene>
    <name evidence="3" type="ordered locus">RBRH_00510</name>
</gene>
<feature type="region of interest" description="Disordered" evidence="1">
    <location>
        <begin position="190"/>
        <end position="228"/>
    </location>
</feature>
<dbReference type="eggNOG" id="COG0484">
    <property type="taxonomic scope" value="Bacteria"/>
</dbReference>
<feature type="compositionally biased region" description="Basic and acidic residues" evidence="1">
    <location>
        <begin position="190"/>
        <end position="200"/>
    </location>
</feature>
<dbReference type="SMART" id="SM00271">
    <property type="entry name" value="DnaJ"/>
    <property type="match status" value="1"/>
</dbReference>
<dbReference type="Proteomes" id="UP000007437">
    <property type="component" value="Plasmid pBRH01"/>
</dbReference>
<dbReference type="PANTHER" id="PTHR24074">
    <property type="entry name" value="CO-CHAPERONE PROTEIN DJLA"/>
    <property type="match status" value="1"/>
</dbReference>
<name>E5AU18_MYCRK</name>
<reference evidence="3 4" key="1">
    <citation type="journal article" date="2011" name="J. Bacteriol.">
        <title>Complete genome sequence of Burkholderia rhizoxinica, an endosymbiont of Rhizopus microsporus.</title>
        <authorList>
            <person name="Lackner G."/>
            <person name="Moebius N."/>
            <person name="Partida-Martinez L."/>
            <person name="Hertweck C."/>
        </authorList>
    </citation>
    <scope>NUCLEOTIDE SEQUENCE [LARGE SCALE GENOMIC DNA]</scope>
    <source>
        <strain evidence="4">DSM 19002 / CIP 109453 / HKI 454</strain>
        <plasmid evidence="3 4">pBRH01</plasmid>
    </source>
</reference>
<evidence type="ECO:0000256" key="1">
    <source>
        <dbReference type="SAM" id="MobiDB-lite"/>
    </source>
</evidence>
<evidence type="ECO:0000259" key="2">
    <source>
        <dbReference type="PROSITE" id="PS50076"/>
    </source>
</evidence>
<proteinExistence type="predicted"/>
<organism evidence="3 4">
    <name type="scientific">Mycetohabitans rhizoxinica (strain DSM 19002 / CIP 109453 / HKI 454)</name>
    <name type="common">Paraburkholderia rhizoxinica</name>
    <dbReference type="NCBI Taxonomy" id="882378"/>
    <lineage>
        <taxon>Bacteria</taxon>
        <taxon>Pseudomonadati</taxon>
        <taxon>Pseudomonadota</taxon>
        <taxon>Betaproteobacteria</taxon>
        <taxon>Burkholderiales</taxon>
        <taxon>Burkholderiaceae</taxon>
        <taxon>Mycetohabitans</taxon>
    </lineage>
</organism>
<keyword evidence="3" id="KW-0614">Plasmid</keyword>
<dbReference type="PROSITE" id="PS50076">
    <property type="entry name" value="DNAJ_2"/>
    <property type="match status" value="1"/>
</dbReference>
<evidence type="ECO:0000313" key="3">
    <source>
        <dbReference type="EMBL" id="CBW76592.1"/>
    </source>
</evidence>
<sequence length="228" mass="25513">MPIKNAAMKTLYDILGVTPHATPTELKAAWRRAAMKWHPDRNRGREHYAQAQFQRINDAYAALTNPLRRAQYDLALHASVRRIAPQSHGRHRRTSRWRWSKWMRLFLRNARRVPHARRAARDVSRSHWMAGIGTAIAAVALIADLSIDDAPLRSNFVSTTGAAAATSEADPALEEMHTALAQLRALARTARDDTAPAGHDRHPRGSINEAHRRGIICGPGDRTRTGKP</sequence>
<feature type="domain" description="J" evidence="2">
    <location>
        <begin position="10"/>
        <end position="76"/>
    </location>
</feature>
<dbReference type="PROSITE" id="PS00636">
    <property type="entry name" value="DNAJ_1"/>
    <property type="match status" value="1"/>
</dbReference>
<dbReference type="CDD" id="cd06257">
    <property type="entry name" value="DnaJ"/>
    <property type="match status" value="1"/>
</dbReference>
<dbReference type="Gene3D" id="1.10.287.110">
    <property type="entry name" value="DnaJ domain"/>
    <property type="match status" value="1"/>
</dbReference>
<dbReference type="InterPro" id="IPR050817">
    <property type="entry name" value="DjlA_DnaK_co-chaperone"/>
</dbReference>
<dbReference type="EMBL" id="FR687360">
    <property type="protein sequence ID" value="CBW76592.1"/>
    <property type="molecule type" value="Genomic_DNA"/>
</dbReference>
<dbReference type="Pfam" id="PF00226">
    <property type="entry name" value="DnaJ"/>
    <property type="match status" value="1"/>
</dbReference>
<evidence type="ECO:0000313" key="4">
    <source>
        <dbReference type="Proteomes" id="UP000007437"/>
    </source>
</evidence>
<geneLocation type="plasmid" evidence="3 4">
    <name>pBRH01</name>
</geneLocation>
<dbReference type="HOGENOM" id="CLU_1212953_0_0_4"/>
<accession>E5AU18</accession>
<dbReference type="AlphaFoldDB" id="E5AU18"/>
<protein>
    <recommendedName>
        <fullName evidence="2">J domain-containing protein</fullName>
    </recommendedName>
</protein>
<dbReference type="KEGG" id="brh:RBRH_00510"/>
<dbReference type="InterPro" id="IPR036869">
    <property type="entry name" value="J_dom_sf"/>
</dbReference>
<dbReference type="InterPro" id="IPR018253">
    <property type="entry name" value="DnaJ_domain_CS"/>
</dbReference>
<dbReference type="InterPro" id="IPR001623">
    <property type="entry name" value="DnaJ_domain"/>
</dbReference>
<dbReference type="PRINTS" id="PR00625">
    <property type="entry name" value="JDOMAIN"/>
</dbReference>